<reference evidence="8" key="1">
    <citation type="submission" date="2014-08" db="EMBL/GenBank/DDBJ databases">
        <title>Comparative genomics of the Paenibacillus odorifer group.</title>
        <authorList>
            <person name="den Bakker H.C."/>
            <person name="Tsai Y.-C.Y.-C."/>
            <person name="Martin N."/>
            <person name="Korlach J."/>
            <person name="Wiedmann M."/>
        </authorList>
    </citation>
    <scope>NUCLEOTIDE SEQUENCE [LARGE SCALE GENOMIC DNA]</scope>
    <source>
        <strain evidence="8">DSM 13188</strain>
    </source>
</reference>
<evidence type="ECO:0000256" key="5">
    <source>
        <dbReference type="PIRSR" id="PIRSR000097-2"/>
    </source>
</evidence>
<dbReference type="InterPro" id="IPR020471">
    <property type="entry name" value="AKR"/>
</dbReference>
<feature type="domain" description="NADP-dependent oxidoreductase" evidence="7">
    <location>
        <begin position="16"/>
        <end position="258"/>
    </location>
</feature>
<dbReference type="SUPFAM" id="SSF51430">
    <property type="entry name" value="NAD(P)-linked oxidoreductase"/>
    <property type="match status" value="1"/>
</dbReference>
<evidence type="ECO:0000313" key="9">
    <source>
        <dbReference type="Proteomes" id="UP000029518"/>
    </source>
</evidence>
<dbReference type="AlphaFoldDB" id="A0A089LD14"/>
<keyword evidence="2" id="KW-0521">NADP</keyword>
<accession>A0A089LD14</accession>
<feature type="site" description="Lowers pKa of active site Tyr" evidence="6">
    <location>
        <position position="75"/>
    </location>
</feature>
<dbReference type="PROSITE" id="PS00798">
    <property type="entry name" value="ALDOKETO_REDUCTASE_1"/>
    <property type="match status" value="1"/>
</dbReference>
<evidence type="ECO:0000256" key="6">
    <source>
        <dbReference type="PIRSR" id="PIRSR000097-3"/>
    </source>
</evidence>
<name>A0A089LD14_PAEBO</name>
<dbReference type="Pfam" id="PF00248">
    <property type="entry name" value="Aldo_ket_red"/>
    <property type="match status" value="1"/>
</dbReference>
<keyword evidence="3" id="KW-0560">Oxidoreductase</keyword>
<dbReference type="PANTHER" id="PTHR43827:SF3">
    <property type="entry name" value="NADP-DEPENDENT OXIDOREDUCTASE DOMAIN-CONTAINING PROTEIN"/>
    <property type="match status" value="1"/>
</dbReference>
<feature type="active site" description="Proton donor" evidence="4">
    <location>
        <position position="50"/>
    </location>
</feature>
<feature type="binding site" evidence="5">
    <location>
        <position position="108"/>
    </location>
    <ligand>
        <name>substrate</name>
    </ligand>
</feature>
<evidence type="ECO:0000256" key="3">
    <source>
        <dbReference type="ARBA" id="ARBA00023002"/>
    </source>
</evidence>
<dbReference type="Proteomes" id="UP000029518">
    <property type="component" value="Chromosome"/>
</dbReference>
<protein>
    <submittedName>
        <fullName evidence="8">Glyoxal reductase</fullName>
    </submittedName>
</protein>
<dbReference type="InterPro" id="IPR018170">
    <property type="entry name" value="Aldo/ket_reductase_CS"/>
</dbReference>
<dbReference type="PRINTS" id="PR00069">
    <property type="entry name" value="ALDKETRDTASE"/>
</dbReference>
<dbReference type="PANTHER" id="PTHR43827">
    <property type="entry name" value="2,5-DIKETO-D-GLUCONIC ACID REDUCTASE"/>
    <property type="match status" value="1"/>
</dbReference>
<dbReference type="HOGENOM" id="CLU_023205_0_3_9"/>
<evidence type="ECO:0000256" key="4">
    <source>
        <dbReference type="PIRSR" id="PIRSR000097-1"/>
    </source>
</evidence>
<dbReference type="CDD" id="cd19071">
    <property type="entry name" value="AKR_AKR1-5-like"/>
    <property type="match status" value="1"/>
</dbReference>
<dbReference type="Gene3D" id="3.20.20.100">
    <property type="entry name" value="NADP-dependent oxidoreductase domain"/>
    <property type="match status" value="1"/>
</dbReference>
<gene>
    <name evidence="8" type="ORF">PBOR_14225</name>
</gene>
<dbReference type="KEGG" id="pbd:PBOR_14225"/>
<dbReference type="EMBL" id="CP009285">
    <property type="protein sequence ID" value="AIQ57955.1"/>
    <property type="molecule type" value="Genomic_DNA"/>
</dbReference>
<evidence type="ECO:0000313" key="8">
    <source>
        <dbReference type="EMBL" id="AIQ57955.1"/>
    </source>
</evidence>
<comment type="similarity">
    <text evidence="1">Belongs to the aldo/keto reductase family.</text>
</comment>
<evidence type="ECO:0000259" key="7">
    <source>
        <dbReference type="Pfam" id="PF00248"/>
    </source>
</evidence>
<sequence length="287" mass="33170">MNQTVQAVNGVNIPQLGFGLYKIKNGEAFERTVENAIRSGYRHFDTAKIYGNEAALGRVIRQSGMDREGFFLTSKAWTTDLGYHATRRAFEETCRKLNVTYLDMYLIHFAGPHYVEAWKAMEELYDEGRIRVIGVANFDIRHLEHLKKNSRILPMVNQIETHPEFQQKELHDYMFQNQILHEAWGPLGQGSKVLLEHPELAAIAHAHRKSVAQVILRWHLERGIIVIPKSSNPQRIQENSEIFGFELSGEEMERIRRLDTGKRYSVNPAGLMVNPVYVKLMKLFIPR</sequence>
<evidence type="ECO:0000256" key="2">
    <source>
        <dbReference type="ARBA" id="ARBA00022857"/>
    </source>
</evidence>
<dbReference type="FunFam" id="3.20.20.100:FF:000015">
    <property type="entry name" value="Oxidoreductase, aldo/keto reductase family"/>
    <property type="match status" value="1"/>
</dbReference>
<dbReference type="InterPro" id="IPR036812">
    <property type="entry name" value="NAD(P)_OxRdtase_dom_sf"/>
</dbReference>
<dbReference type="RefSeq" id="WP_042212418.1">
    <property type="nucleotide sequence ID" value="NZ_CP009285.1"/>
</dbReference>
<organism evidence="8 9">
    <name type="scientific">Paenibacillus borealis</name>
    <dbReference type="NCBI Taxonomy" id="160799"/>
    <lineage>
        <taxon>Bacteria</taxon>
        <taxon>Bacillati</taxon>
        <taxon>Bacillota</taxon>
        <taxon>Bacilli</taxon>
        <taxon>Bacillales</taxon>
        <taxon>Paenibacillaceae</taxon>
        <taxon>Paenibacillus</taxon>
    </lineage>
</organism>
<evidence type="ECO:0000256" key="1">
    <source>
        <dbReference type="ARBA" id="ARBA00007905"/>
    </source>
</evidence>
<dbReference type="PIRSF" id="PIRSF000097">
    <property type="entry name" value="AKR"/>
    <property type="match status" value="1"/>
</dbReference>
<proteinExistence type="inferred from homology"/>
<dbReference type="OrthoDB" id="9804790at2"/>
<dbReference type="PROSITE" id="PS00063">
    <property type="entry name" value="ALDOKETO_REDUCTASE_3"/>
    <property type="match status" value="1"/>
</dbReference>
<dbReference type="GO" id="GO:0016616">
    <property type="term" value="F:oxidoreductase activity, acting on the CH-OH group of donors, NAD or NADP as acceptor"/>
    <property type="evidence" value="ECO:0007669"/>
    <property type="project" value="UniProtKB-ARBA"/>
</dbReference>
<dbReference type="InterPro" id="IPR023210">
    <property type="entry name" value="NADP_OxRdtase_dom"/>
</dbReference>
<keyword evidence="9" id="KW-1185">Reference proteome</keyword>